<dbReference type="eggNOG" id="KOG0867">
    <property type="taxonomic scope" value="Eukaryota"/>
</dbReference>
<evidence type="ECO:0000259" key="2">
    <source>
        <dbReference type="PROSITE" id="PS50404"/>
    </source>
</evidence>
<dbReference type="SFLD" id="SFLDS00019">
    <property type="entry name" value="Glutathione_Transferase_(cytos"/>
    <property type="match status" value="1"/>
</dbReference>
<evidence type="ECO:0000313" key="4">
    <source>
        <dbReference type="EMBL" id="EPS40632.1"/>
    </source>
</evidence>
<dbReference type="InterPro" id="IPR004046">
    <property type="entry name" value="GST_C"/>
</dbReference>
<name>S8BZ33_DACHA</name>
<evidence type="ECO:0000313" key="5">
    <source>
        <dbReference type="Proteomes" id="UP000015100"/>
    </source>
</evidence>
<protein>
    <recommendedName>
        <fullName evidence="6">Glutathione S-transferase</fullName>
    </recommendedName>
</protein>
<dbReference type="SFLD" id="SFLDG00358">
    <property type="entry name" value="Main_(cytGST)"/>
    <property type="match status" value="1"/>
</dbReference>
<keyword evidence="5" id="KW-1185">Reference proteome</keyword>
<dbReference type="PROSITE" id="PS50405">
    <property type="entry name" value="GST_CTER"/>
    <property type="match status" value="1"/>
</dbReference>
<sequence length="235" mass="26673">MSSLKPITMYGHFGPAPNPPKVIMLLKLLGLPYVQIEKNITGDPAVEDGIKHPNFTAINPNGRLPAITDPNQNNINVWESAAILQYLAEVYDTDHKFSGKNLEERTLINEWIAFQISGQAPMQGQAFWFSFDRLHYAKYGERAPDHVITRFKEEVKRVYGVLNTQLERQKAKGSGWIISDRLTIADVAWLPWSRSSPAIGIDLDEFPAMKEWLARMEEVPAIKETFEELNPPEKA</sequence>
<dbReference type="InterPro" id="IPR036249">
    <property type="entry name" value="Thioredoxin-like_sf"/>
</dbReference>
<proteinExistence type="inferred from homology"/>
<feature type="domain" description="GST C-terminal" evidence="3">
    <location>
        <begin position="101"/>
        <end position="235"/>
    </location>
</feature>
<dbReference type="HOGENOM" id="CLU_011226_14_2_1"/>
<dbReference type="AlphaFoldDB" id="S8BZ33"/>
<dbReference type="EMBL" id="AQGS01000289">
    <property type="protein sequence ID" value="EPS40632.1"/>
    <property type="molecule type" value="Genomic_DNA"/>
</dbReference>
<evidence type="ECO:0008006" key="6">
    <source>
        <dbReference type="Google" id="ProtNLM"/>
    </source>
</evidence>
<dbReference type="SUPFAM" id="SSF47616">
    <property type="entry name" value="GST C-terminal domain-like"/>
    <property type="match status" value="1"/>
</dbReference>
<comment type="caution">
    <text evidence="4">The sequence shown here is derived from an EMBL/GenBank/DDBJ whole genome shotgun (WGS) entry which is preliminary data.</text>
</comment>
<dbReference type="Gene3D" id="1.20.1050.10">
    <property type="match status" value="1"/>
</dbReference>
<feature type="domain" description="GST N-terminal" evidence="2">
    <location>
        <begin position="6"/>
        <end position="95"/>
    </location>
</feature>
<dbReference type="CDD" id="cd03048">
    <property type="entry name" value="GST_N_Ure2p_like"/>
    <property type="match status" value="1"/>
</dbReference>
<dbReference type="InterPro" id="IPR010987">
    <property type="entry name" value="Glutathione-S-Trfase_C-like"/>
</dbReference>
<dbReference type="InterPro" id="IPR036282">
    <property type="entry name" value="Glutathione-S-Trfase_C_sf"/>
</dbReference>
<reference evidence="4 5" key="1">
    <citation type="journal article" date="2013" name="PLoS Genet.">
        <title>Genomic mechanisms accounting for the adaptation to parasitism in nematode-trapping fungi.</title>
        <authorList>
            <person name="Meerupati T."/>
            <person name="Andersson K.M."/>
            <person name="Friman E."/>
            <person name="Kumar D."/>
            <person name="Tunlid A."/>
            <person name="Ahren D."/>
        </authorList>
    </citation>
    <scope>NUCLEOTIDE SEQUENCE [LARGE SCALE GENOMIC DNA]</scope>
    <source>
        <strain evidence="4 5">CBS 200.50</strain>
    </source>
</reference>
<dbReference type="OMA" id="ATQYAKH"/>
<reference evidence="5" key="2">
    <citation type="submission" date="2013-04" db="EMBL/GenBank/DDBJ databases">
        <title>Genomic mechanisms accounting for the adaptation to parasitism in nematode-trapping fungi.</title>
        <authorList>
            <person name="Ahren D.G."/>
        </authorList>
    </citation>
    <scope>NUCLEOTIDE SEQUENCE [LARGE SCALE GENOMIC DNA]</scope>
    <source>
        <strain evidence="5">CBS 200.50</strain>
    </source>
</reference>
<dbReference type="Pfam" id="PF13409">
    <property type="entry name" value="GST_N_2"/>
    <property type="match status" value="1"/>
</dbReference>
<gene>
    <name evidence="4" type="ORF">H072_5488</name>
</gene>
<dbReference type="InterPro" id="IPR004045">
    <property type="entry name" value="Glutathione_S-Trfase_N"/>
</dbReference>
<dbReference type="InterPro" id="IPR040079">
    <property type="entry name" value="Glutathione_S-Trfase"/>
</dbReference>
<dbReference type="PANTHER" id="PTHR44051:SF8">
    <property type="entry name" value="GLUTATHIONE S-TRANSFERASE GSTA"/>
    <property type="match status" value="1"/>
</dbReference>
<organism evidence="4 5">
    <name type="scientific">Dactylellina haptotyla (strain CBS 200.50)</name>
    <name type="common">Nematode-trapping fungus</name>
    <name type="synonym">Monacrosporium haptotylum</name>
    <dbReference type="NCBI Taxonomy" id="1284197"/>
    <lineage>
        <taxon>Eukaryota</taxon>
        <taxon>Fungi</taxon>
        <taxon>Dikarya</taxon>
        <taxon>Ascomycota</taxon>
        <taxon>Pezizomycotina</taxon>
        <taxon>Orbiliomycetes</taxon>
        <taxon>Orbiliales</taxon>
        <taxon>Orbiliaceae</taxon>
        <taxon>Dactylellina</taxon>
    </lineage>
</organism>
<dbReference type="Gene3D" id="3.40.30.10">
    <property type="entry name" value="Glutaredoxin"/>
    <property type="match status" value="1"/>
</dbReference>
<evidence type="ECO:0000256" key="1">
    <source>
        <dbReference type="ARBA" id="ARBA00007409"/>
    </source>
</evidence>
<accession>S8BZ33</accession>
<dbReference type="OrthoDB" id="422574at2759"/>
<dbReference type="STRING" id="1284197.S8BZ33"/>
<dbReference type="Pfam" id="PF00043">
    <property type="entry name" value="GST_C"/>
    <property type="match status" value="1"/>
</dbReference>
<dbReference type="Proteomes" id="UP000015100">
    <property type="component" value="Unassembled WGS sequence"/>
</dbReference>
<dbReference type="SUPFAM" id="SSF52833">
    <property type="entry name" value="Thioredoxin-like"/>
    <property type="match status" value="1"/>
</dbReference>
<dbReference type="PROSITE" id="PS50404">
    <property type="entry name" value="GST_NTER"/>
    <property type="match status" value="1"/>
</dbReference>
<dbReference type="PANTHER" id="PTHR44051">
    <property type="entry name" value="GLUTATHIONE S-TRANSFERASE-RELATED"/>
    <property type="match status" value="1"/>
</dbReference>
<comment type="similarity">
    <text evidence="1">Belongs to the GST superfamily.</text>
</comment>
<evidence type="ECO:0000259" key="3">
    <source>
        <dbReference type="PROSITE" id="PS50405"/>
    </source>
</evidence>